<feature type="transmembrane region" description="Helical" evidence="7">
    <location>
        <begin position="156"/>
        <end position="174"/>
    </location>
</feature>
<dbReference type="EMBL" id="JACCFO010000001">
    <property type="protein sequence ID" value="NYI96142.1"/>
    <property type="molecule type" value="Genomic_DNA"/>
</dbReference>
<feature type="transmembrane region" description="Helical" evidence="7">
    <location>
        <begin position="320"/>
        <end position="341"/>
    </location>
</feature>
<evidence type="ECO:0000256" key="5">
    <source>
        <dbReference type="ARBA" id="ARBA00023136"/>
    </source>
</evidence>
<dbReference type="InterPro" id="IPR050833">
    <property type="entry name" value="Poly_Biosynth_Transport"/>
</dbReference>
<name>A0A853BNX1_9ACTN</name>
<dbReference type="InterPro" id="IPR002797">
    <property type="entry name" value="Polysacc_synth"/>
</dbReference>
<keyword evidence="9" id="KW-1185">Reference proteome</keyword>
<feature type="transmembrane region" description="Helical" evidence="7">
    <location>
        <begin position="87"/>
        <end position="113"/>
    </location>
</feature>
<keyword evidence="2" id="KW-1003">Cell membrane</keyword>
<feature type="compositionally biased region" description="Pro residues" evidence="6">
    <location>
        <begin position="210"/>
        <end position="224"/>
    </location>
</feature>
<keyword evidence="5 7" id="KW-0472">Membrane</keyword>
<evidence type="ECO:0000256" key="2">
    <source>
        <dbReference type="ARBA" id="ARBA00022475"/>
    </source>
</evidence>
<dbReference type="Proteomes" id="UP000575985">
    <property type="component" value="Unassembled WGS sequence"/>
</dbReference>
<proteinExistence type="predicted"/>
<dbReference type="PANTHER" id="PTHR30250:SF27">
    <property type="entry name" value="POLYSACCHARIDE BIOSYNTHESIS PROTEIN"/>
    <property type="match status" value="1"/>
</dbReference>
<keyword evidence="3 7" id="KW-0812">Transmembrane</keyword>
<evidence type="ECO:0000256" key="3">
    <source>
        <dbReference type="ARBA" id="ARBA00022692"/>
    </source>
</evidence>
<evidence type="ECO:0000256" key="6">
    <source>
        <dbReference type="SAM" id="MobiDB-lite"/>
    </source>
</evidence>
<feature type="transmembrane region" description="Helical" evidence="7">
    <location>
        <begin position="119"/>
        <end position="144"/>
    </location>
</feature>
<reference evidence="8 9" key="1">
    <citation type="submission" date="2020-07" db="EMBL/GenBank/DDBJ databases">
        <title>Sequencing the genomes of 1000 actinobacteria strains.</title>
        <authorList>
            <person name="Klenk H.-P."/>
        </authorList>
    </citation>
    <scope>NUCLEOTIDE SEQUENCE [LARGE SCALE GENOMIC DNA]</scope>
    <source>
        <strain evidence="8 9">DSM 45927</strain>
    </source>
</reference>
<feature type="transmembrane region" description="Helical" evidence="7">
    <location>
        <begin position="440"/>
        <end position="462"/>
    </location>
</feature>
<dbReference type="Pfam" id="PF01943">
    <property type="entry name" value="Polysacc_synt"/>
    <property type="match status" value="1"/>
</dbReference>
<feature type="transmembrane region" description="Helical" evidence="7">
    <location>
        <begin position="347"/>
        <end position="374"/>
    </location>
</feature>
<accession>A0A853BNX1</accession>
<comment type="caution">
    <text evidence="8">The sequence shown here is derived from an EMBL/GenBank/DDBJ whole genome shotgun (WGS) entry which is preliminary data.</text>
</comment>
<protein>
    <submittedName>
        <fullName evidence="8">O-antigen/teichoic acid export membrane protein</fullName>
    </submittedName>
</protein>
<evidence type="ECO:0000313" key="8">
    <source>
        <dbReference type="EMBL" id="NYI96142.1"/>
    </source>
</evidence>
<dbReference type="GO" id="GO:0005886">
    <property type="term" value="C:plasma membrane"/>
    <property type="evidence" value="ECO:0007669"/>
    <property type="project" value="UniProtKB-SubCell"/>
</dbReference>
<evidence type="ECO:0000256" key="7">
    <source>
        <dbReference type="SAM" id="Phobius"/>
    </source>
</evidence>
<feature type="transmembrane region" description="Helical" evidence="7">
    <location>
        <begin position="468"/>
        <end position="487"/>
    </location>
</feature>
<feature type="transmembrane region" description="Helical" evidence="7">
    <location>
        <begin position="40"/>
        <end position="67"/>
    </location>
</feature>
<evidence type="ECO:0000256" key="4">
    <source>
        <dbReference type="ARBA" id="ARBA00022989"/>
    </source>
</evidence>
<evidence type="ECO:0000313" key="9">
    <source>
        <dbReference type="Proteomes" id="UP000575985"/>
    </source>
</evidence>
<dbReference type="PANTHER" id="PTHR30250">
    <property type="entry name" value="PST FAMILY PREDICTED COLANIC ACID TRANSPORTER"/>
    <property type="match status" value="1"/>
</dbReference>
<dbReference type="AlphaFoldDB" id="A0A853BNX1"/>
<feature type="region of interest" description="Disordered" evidence="6">
    <location>
        <begin position="205"/>
        <end position="224"/>
    </location>
</feature>
<dbReference type="RefSeq" id="WP_179767554.1">
    <property type="nucleotide sequence ID" value="NZ_JACCFO010000001.1"/>
</dbReference>
<keyword evidence="4 7" id="KW-1133">Transmembrane helix</keyword>
<comment type="subcellular location">
    <subcellularLocation>
        <location evidence="1">Cell membrane</location>
        <topology evidence="1">Multi-pass membrane protein</topology>
    </subcellularLocation>
</comment>
<sequence length="513" mass="52593">MRRVARGGAVNMAGAVAAAVVNLGVVVAVTRGFSAETAGLLFSATSVFLIASAVANLGTPSGLVYFLARLRALGAAEAVPRVLRTALCPAAGAAVLLGAAVFAFADVLAALLSDPAAAVYLRLLAVFLPFAVLTDAALAATRAYHDHAPTVLLEKLGRPTAQLALVCGVALTGWAGLLTVAWAGPYLPVAVLAWWWMRRITGAPRAKAPPDTPDPPDAPCPTPAPADAVPPRAFWAFSLPRAVAGIAQLGIQRLGIVFVAALQGAAEAAVFTAATRFMVAGQFAAQALQFAAEARLAELLAVDDRRGAARLYRAGTAWQICLTWPLFLPVLAYAPLLMAVFGSGYTAGAPVLVVVALAQLASSALGMGDLVLAMTGRTRLNLANNLLALAADLLLCVLLIPVLGTVGAALAWAGAVAVRKVLPLAQLARSHGLHPFDRRWFLAAGVCLVWFGALPGLCAAVLGASGLSLALALAAGAAGYPATLWRLRAPLELDGLLSRRRRPAPEAVGADTA</sequence>
<gene>
    <name evidence="8" type="ORF">HNR12_002419</name>
</gene>
<organism evidence="8 9">
    <name type="scientific">Streptomonospora nanhaiensis</name>
    <dbReference type="NCBI Taxonomy" id="1323731"/>
    <lineage>
        <taxon>Bacteria</taxon>
        <taxon>Bacillati</taxon>
        <taxon>Actinomycetota</taxon>
        <taxon>Actinomycetes</taxon>
        <taxon>Streptosporangiales</taxon>
        <taxon>Nocardiopsidaceae</taxon>
        <taxon>Streptomonospora</taxon>
    </lineage>
</organism>
<feature type="transmembrane region" description="Helical" evidence="7">
    <location>
        <begin position="12"/>
        <end position="34"/>
    </location>
</feature>
<evidence type="ECO:0000256" key="1">
    <source>
        <dbReference type="ARBA" id="ARBA00004651"/>
    </source>
</evidence>